<accession>A0A919TZ69</accession>
<reference evidence="1" key="1">
    <citation type="submission" date="2021-01" db="EMBL/GenBank/DDBJ databases">
        <title>Whole genome shotgun sequence of Cellulomonas chitinilytica NBRC 110799.</title>
        <authorList>
            <person name="Komaki H."/>
            <person name="Tamura T."/>
        </authorList>
    </citation>
    <scope>NUCLEOTIDE SEQUENCE</scope>
    <source>
        <strain evidence="1">NBRC 110799</strain>
    </source>
</reference>
<gene>
    <name evidence="1" type="ORF">Cch01nite_12670</name>
</gene>
<dbReference type="EMBL" id="BONK01000003">
    <property type="protein sequence ID" value="GIG20543.1"/>
    <property type="molecule type" value="Genomic_DNA"/>
</dbReference>
<dbReference type="Proteomes" id="UP000632740">
    <property type="component" value="Unassembled WGS sequence"/>
</dbReference>
<dbReference type="AlphaFoldDB" id="A0A919TZ69"/>
<evidence type="ECO:0000313" key="1">
    <source>
        <dbReference type="EMBL" id="GIG20543.1"/>
    </source>
</evidence>
<name>A0A919TZ69_9CELL</name>
<proteinExistence type="predicted"/>
<keyword evidence="2" id="KW-1185">Reference proteome</keyword>
<evidence type="ECO:0000313" key="2">
    <source>
        <dbReference type="Proteomes" id="UP000632740"/>
    </source>
</evidence>
<protein>
    <submittedName>
        <fullName evidence="1">Uncharacterized protein</fullName>
    </submittedName>
</protein>
<comment type="caution">
    <text evidence="1">The sequence shown here is derived from an EMBL/GenBank/DDBJ whole genome shotgun (WGS) entry which is preliminary data.</text>
</comment>
<organism evidence="1 2">
    <name type="scientific">Cellulomonas chitinilytica</name>
    <dbReference type="NCBI Taxonomy" id="398759"/>
    <lineage>
        <taxon>Bacteria</taxon>
        <taxon>Bacillati</taxon>
        <taxon>Actinomycetota</taxon>
        <taxon>Actinomycetes</taxon>
        <taxon>Micrococcales</taxon>
        <taxon>Cellulomonadaceae</taxon>
        <taxon>Cellulomonas</taxon>
    </lineage>
</organism>
<sequence length="70" mass="7155">MIDCDSCSVRGAACTDCVVTFLTVTVRPGALAPAPRVRAGVVELDTAERHALGVLAAQGLVPPLRLEPAG</sequence>